<dbReference type="Gene3D" id="6.10.140.140">
    <property type="match status" value="1"/>
</dbReference>
<dbReference type="SMART" id="SM00349">
    <property type="entry name" value="KRAB"/>
    <property type="match status" value="1"/>
</dbReference>
<proteinExistence type="predicted"/>
<dbReference type="AlphaFoldDB" id="A0A7J7Y797"/>
<dbReference type="GO" id="GO:0006355">
    <property type="term" value="P:regulation of DNA-templated transcription"/>
    <property type="evidence" value="ECO:0007669"/>
    <property type="project" value="InterPro"/>
</dbReference>
<dbReference type="EMBL" id="JACAGC010000007">
    <property type="protein sequence ID" value="KAF6357782.1"/>
    <property type="molecule type" value="Genomic_DNA"/>
</dbReference>
<gene>
    <name evidence="3" type="ORF">mRhiFer1_018960</name>
</gene>
<evidence type="ECO:0000313" key="3">
    <source>
        <dbReference type="EMBL" id="KAF6357782.1"/>
    </source>
</evidence>
<feature type="compositionally biased region" description="Polar residues" evidence="1">
    <location>
        <begin position="1"/>
        <end position="12"/>
    </location>
</feature>
<protein>
    <submittedName>
        <fullName evidence="3">Zinc finger protein 713</fullName>
    </submittedName>
</protein>
<comment type="caution">
    <text evidence="3">The sequence shown here is derived from an EMBL/GenBank/DDBJ whole genome shotgun (WGS) entry which is preliminary data.</text>
</comment>
<feature type="region of interest" description="Disordered" evidence="1">
    <location>
        <begin position="1"/>
        <end position="22"/>
    </location>
</feature>
<accession>A0A7J7Y797</accession>
<evidence type="ECO:0000259" key="2">
    <source>
        <dbReference type="PROSITE" id="PS50805"/>
    </source>
</evidence>
<dbReference type="CDD" id="cd07765">
    <property type="entry name" value="KRAB_A-box"/>
    <property type="match status" value="1"/>
</dbReference>
<evidence type="ECO:0000256" key="1">
    <source>
        <dbReference type="SAM" id="MobiDB-lite"/>
    </source>
</evidence>
<organism evidence="3 4">
    <name type="scientific">Rhinolophus ferrumequinum</name>
    <name type="common">Greater horseshoe bat</name>
    <dbReference type="NCBI Taxonomy" id="59479"/>
    <lineage>
        <taxon>Eukaryota</taxon>
        <taxon>Metazoa</taxon>
        <taxon>Chordata</taxon>
        <taxon>Craniata</taxon>
        <taxon>Vertebrata</taxon>
        <taxon>Euteleostomi</taxon>
        <taxon>Mammalia</taxon>
        <taxon>Eutheria</taxon>
        <taxon>Laurasiatheria</taxon>
        <taxon>Chiroptera</taxon>
        <taxon>Yinpterochiroptera</taxon>
        <taxon>Rhinolophoidea</taxon>
        <taxon>Rhinolophidae</taxon>
        <taxon>Rhinolophinae</taxon>
        <taxon>Rhinolophus</taxon>
    </lineage>
</organism>
<dbReference type="Proteomes" id="UP000585614">
    <property type="component" value="Unassembled WGS sequence"/>
</dbReference>
<dbReference type="PROSITE" id="PS50805">
    <property type="entry name" value="KRAB"/>
    <property type="match status" value="1"/>
</dbReference>
<dbReference type="SUPFAM" id="SSF109640">
    <property type="entry name" value="KRAB domain (Kruppel-associated box)"/>
    <property type="match status" value="1"/>
</dbReference>
<dbReference type="InterPro" id="IPR001909">
    <property type="entry name" value="KRAB"/>
</dbReference>
<dbReference type="InterPro" id="IPR050169">
    <property type="entry name" value="Krueppel_C2H2_ZnF"/>
</dbReference>
<reference evidence="3 4" key="1">
    <citation type="journal article" date="2020" name="Nature">
        <title>Six reference-quality genomes reveal evolution of bat adaptations.</title>
        <authorList>
            <person name="Jebb D."/>
            <person name="Huang Z."/>
            <person name="Pippel M."/>
            <person name="Hughes G.M."/>
            <person name="Lavrichenko K."/>
            <person name="Devanna P."/>
            <person name="Winkler S."/>
            <person name="Jermiin L.S."/>
            <person name="Skirmuntt E.C."/>
            <person name="Katzourakis A."/>
            <person name="Burkitt-Gray L."/>
            <person name="Ray D.A."/>
            <person name="Sullivan K.A.M."/>
            <person name="Roscito J.G."/>
            <person name="Kirilenko B.M."/>
            <person name="Davalos L.M."/>
            <person name="Corthals A.P."/>
            <person name="Power M.L."/>
            <person name="Jones G."/>
            <person name="Ransome R.D."/>
            <person name="Dechmann D.K.N."/>
            <person name="Locatelli A.G."/>
            <person name="Puechmaille S.J."/>
            <person name="Fedrigo O."/>
            <person name="Jarvis E.D."/>
            <person name="Hiller M."/>
            <person name="Vernes S.C."/>
            <person name="Myers E.W."/>
            <person name="Teeling E.C."/>
        </authorList>
    </citation>
    <scope>NUCLEOTIDE SEQUENCE [LARGE SCALE GENOMIC DNA]</scope>
    <source>
        <strain evidence="3">MRhiFer1</strain>
        <tissue evidence="3">Lung</tissue>
    </source>
</reference>
<feature type="domain" description="KRAB" evidence="2">
    <location>
        <begin position="32"/>
        <end position="102"/>
    </location>
</feature>
<dbReference type="InterPro" id="IPR036051">
    <property type="entry name" value="KRAB_dom_sf"/>
</dbReference>
<name>A0A7J7Y797_RHIFE</name>
<dbReference type="PANTHER" id="PTHR23232">
    <property type="entry name" value="KRAB DOMAIN C2H2 ZINC FINGER"/>
    <property type="match status" value="1"/>
</dbReference>
<sequence length="150" mass="17561">MPSQNAVLSQEGNVEEKEMNDESQIVRSQESLTFQDVAVNFTREEWDQLYPAQKNLYRDVMLENYRNLVALGHQLYKPEVITQLEQEEQWMMERDSPLDIHPGEKQEQYGIFRRGSTEFGQPRKEVSGLNQTTVGQGFSPILRELEAYYI</sequence>
<evidence type="ECO:0000313" key="4">
    <source>
        <dbReference type="Proteomes" id="UP000585614"/>
    </source>
</evidence>
<dbReference type="Pfam" id="PF01352">
    <property type="entry name" value="KRAB"/>
    <property type="match status" value="1"/>
</dbReference>
<dbReference type="PANTHER" id="PTHR23232:SF163">
    <property type="entry name" value="ZINC FINGER PROTEIN 589"/>
    <property type="match status" value="1"/>
</dbReference>